<evidence type="ECO:0000313" key="2">
    <source>
        <dbReference type="Proteomes" id="UP001364695"/>
    </source>
</evidence>
<keyword evidence="2" id="KW-1185">Reference proteome</keyword>
<organism evidence="1 2">
    <name type="scientific">Amphibiibacter pelophylacis</name>
    <dbReference type="NCBI Taxonomy" id="1799477"/>
    <lineage>
        <taxon>Bacteria</taxon>
        <taxon>Pseudomonadati</taxon>
        <taxon>Pseudomonadota</taxon>
        <taxon>Betaproteobacteria</taxon>
        <taxon>Burkholderiales</taxon>
        <taxon>Sphaerotilaceae</taxon>
        <taxon>Amphibiibacter</taxon>
    </lineage>
</organism>
<accession>A0ACC6P2Z2</accession>
<evidence type="ECO:0000313" key="1">
    <source>
        <dbReference type="EMBL" id="MEJ7138588.1"/>
    </source>
</evidence>
<comment type="caution">
    <text evidence="1">The sequence shown here is derived from an EMBL/GenBank/DDBJ whole genome shotgun (WGS) entry which is preliminary data.</text>
</comment>
<dbReference type="EMBL" id="JAWDIE010000012">
    <property type="protein sequence ID" value="MEJ7138588.1"/>
    <property type="molecule type" value="Genomic_DNA"/>
</dbReference>
<gene>
    <name evidence="1" type="ORF">RV045_09125</name>
</gene>
<reference evidence="1" key="1">
    <citation type="submission" date="2023-10" db="EMBL/GenBank/DDBJ databases">
        <title>Amphibacter perezi, gen. nov., sp. nov. a novel taxa of the family Comamonadaceae, class Betaproteobacteria isolated from the skin microbiota of Pelophylax perezi from different populations.</title>
        <authorList>
            <person name="Costa S."/>
            <person name="Proenca D.N."/>
            <person name="Lopes I."/>
            <person name="Morais P.V."/>
        </authorList>
    </citation>
    <scope>NUCLEOTIDE SEQUENCE</scope>
    <source>
        <strain evidence="1">SL12-8</strain>
    </source>
</reference>
<sequence length="165" mass="18498">MIRFPTFWPGRRLALTALALLAVVSTGAQAQEANPKLPTTPLHIGMYSLVTEVANTPQQRELGLMNRRYMGDHEAMLFIFPQPGVQCFWMRNTLLPLTAAFVADDGRIVNTADMQPLTLQSHCSSEPVRYVLEVNQGWFASKKLDLKRLKLRGPAFEPGFTPTLQ</sequence>
<name>A0ACC6P2Z2_9BURK</name>
<protein>
    <submittedName>
        <fullName evidence="1">DUF192 domain-containing protein</fullName>
    </submittedName>
</protein>
<dbReference type="Proteomes" id="UP001364695">
    <property type="component" value="Unassembled WGS sequence"/>
</dbReference>
<proteinExistence type="predicted"/>